<sequence length="718" mass="78972">MHLPSVPSTHTRSARPSLMRPHANGSEMRSPAVTTVGPASTSDQLQKPGTPVEQRREGNVRSQTSSRCRCLWSNRVGLAARKLLRGPVIDNTRLSPNKNPPQHRSKASIQHHLTNPAAANWHRAPHTVVHCHSTATATALCCRTASPMGSEKIPRPAYVVDIDECSGKAVRGTRRSASTREKPKVSHRDSRSDKSKRRTGDAEYTTERAVTAPASRKVDVITTENEIKQERRKSNASSTSSPRKSAARPPSAHKNRSFPKLSMPETNKREDPRHFGIPTPTTRSPPIVSQSKSQQMPQPIPVRPRAVTTQTYPTRPLSYHATYTSAGGYGPPLSASAWANYQPQPAITPSYPPPNPAGYIRYAATPAPPASDYFGSQALSAPERPMSARPLSSRFDPPSRSSSGFGMRDANQRELADAYEAGYYDDAYASASEGTIRKRESIRVPSRTPSRLSKSDADYQAMPPPTRPGILRRPATDYTYLGGLALTEIQWTYDLGDSREEARPRRSNSHRTSASYDLVEGMERVRIETANNGRRRQSYYGQSASGQSTYGQSNSTGSSGYEDKIRQAASYQEDVTGPSVPLTAEVLKRQQRRQAGSSRSTKSSASRDESDYRKSATTRTTRSGSGGDDENVTIKVTGTARVMVGGAQIDCPDGGEIEIKRQQKSLRNGSEQSVSEFGEQKRIDDRRSRVDRPSGRSRISSQHSYTRPSPQYLGENYF</sequence>
<comment type="caution">
    <text evidence="2">The sequence shown here is derived from an EMBL/GenBank/DDBJ whole genome shotgun (WGS) entry which is preliminary data.</text>
</comment>
<feature type="compositionally biased region" description="Polar residues" evidence="1">
    <location>
        <begin position="1"/>
        <end position="11"/>
    </location>
</feature>
<feature type="compositionally biased region" description="Low complexity" evidence="1">
    <location>
        <begin position="235"/>
        <end position="250"/>
    </location>
</feature>
<feature type="compositionally biased region" description="Low complexity" evidence="1">
    <location>
        <begin position="389"/>
        <end position="403"/>
    </location>
</feature>
<evidence type="ECO:0000313" key="2">
    <source>
        <dbReference type="EMBL" id="KAF4635324.1"/>
    </source>
</evidence>
<feature type="region of interest" description="Disordered" evidence="1">
    <location>
        <begin position="169"/>
        <end position="305"/>
    </location>
</feature>
<protein>
    <submittedName>
        <fullName evidence="2">Uncharacterized protein</fullName>
    </submittedName>
</protein>
<accession>A0A8H4W920</accession>
<evidence type="ECO:0000313" key="3">
    <source>
        <dbReference type="Proteomes" id="UP000566819"/>
    </source>
</evidence>
<feature type="compositionally biased region" description="Polar residues" evidence="1">
    <location>
        <begin position="697"/>
        <end position="709"/>
    </location>
</feature>
<feature type="compositionally biased region" description="Basic and acidic residues" evidence="1">
    <location>
        <begin position="605"/>
        <end position="614"/>
    </location>
</feature>
<feature type="region of interest" description="Disordered" evidence="1">
    <location>
        <begin position="498"/>
        <end position="517"/>
    </location>
</feature>
<feature type="region of interest" description="Disordered" evidence="1">
    <location>
        <begin position="588"/>
        <end position="633"/>
    </location>
</feature>
<feature type="region of interest" description="Disordered" evidence="1">
    <location>
        <begin position="89"/>
        <end position="108"/>
    </location>
</feature>
<feature type="compositionally biased region" description="Polar residues" evidence="1">
    <location>
        <begin position="37"/>
        <end position="47"/>
    </location>
</feature>
<organism evidence="2 3">
    <name type="scientific">Cudoniella acicularis</name>
    <dbReference type="NCBI Taxonomy" id="354080"/>
    <lineage>
        <taxon>Eukaryota</taxon>
        <taxon>Fungi</taxon>
        <taxon>Dikarya</taxon>
        <taxon>Ascomycota</taxon>
        <taxon>Pezizomycotina</taxon>
        <taxon>Leotiomycetes</taxon>
        <taxon>Helotiales</taxon>
        <taxon>Tricladiaceae</taxon>
        <taxon>Cudoniella</taxon>
    </lineage>
</organism>
<feature type="compositionally biased region" description="Low complexity" evidence="1">
    <location>
        <begin position="593"/>
        <end position="604"/>
    </location>
</feature>
<feature type="compositionally biased region" description="Low complexity" evidence="1">
    <location>
        <begin position="538"/>
        <end position="553"/>
    </location>
</feature>
<feature type="compositionally biased region" description="Polar residues" evidence="1">
    <location>
        <begin position="665"/>
        <end position="675"/>
    </location>
</feature>
<dbReference type="EMBL" id="JAAMPI010000126">
    <property type="protein sequence ID" value="KAF4635324.1"/>
    <property type="molecule type" value="Genomic_DNA"/>
</dbReference>
<feature type="region of interest" description="Disordered" evidence="1">
    <location>
        <begin position="528"/>
        <end position="561"/>
    </location>
</feature>
<dbReference type="Proteomes" id="UP000566819">
    <property type="component" value="Unassembled WGS sequence"/>
</dbReference>
<name>A0A8H4W920_9HELO</name>
<feature type="compositionally biased region" description="Basic and acidic residues" evidence="1">
    <location>
        <begin position="678"/>
        <end position="694"/>
    </location>
</feature>
<evidence type="ECO:0000256" key="1">
    <source>
        <dbReference type="SAM" id="MobiDB-lite"/>
    </source>
</evidence>
<reference evidence="2 3" key="1">
    <citation type="submission" date="2020-03" db="EMBL/GenBank/DDBJ databases">
        <title>Draft Genome Sequence of Cudoniella acicularis.</title>
        <authorList>
            <person name="Buettner E."/>
            <person name="Kellner H."/>
        </authorList>
    </citation>
    <scope>NUCLEOTIDE SEQUENCE [LARGE SCALE GENOMIC DNA]</scope>
    <source>
        <strain evidence="2 3">DSM 108380</strain>
    </source>
</reference>
<feature type="region of interest" description="Disordered" evidence="1">
    <location>
        <begin position="381"/>
        <end position="409"/>
    </location>
</feature>
<feature type="region of interest" description="Disordered" evidence="1">
    <location>
        <begin position="662"/>
        <end position="718"/>
    </location>
</feature>
<feature type="compositionally biased region" description="Basic and acidic residues" evidence="1">
    <location>
        <begin position="178"/>
        <end position="201"/>
    </location>
</feature>
<feature type="region of interest" description="Disordered" evidence="1">
    <location>
        <begin position="434"/>
        <end position="473"/>
    </location>
</feature>
<keyword evidence="3" id="KW-1185">Reference proteome</keyword>
<feature type="compositionally biased region" description="Polar residues" evidence="1">
    <location>
        <begin position="279"/>
        <end position="297"/>
    </location>
</feature>
<dbReference type="OrthoDB" id="4898142at2759"/>
<proteinExistence type="predicted"/>
<dbReference type="AlphaFoldDB" id="A0A8H4W920"/>
<feature type="region of interest" description="Disordered" evidence="1">
    <location>
        <begin position="1"/>
        <end position="63"/>
    </location>
</feature>
<gene>
    <name evidence="2" type="ORF">G7Y89_g2781</name>
</gene>